<dbReference type="PRINTS" id="PR02086">
    <property type="entry name" value="PUTNUCHARBI1"/>
</dbReference>
<dbReference type="SUPFAM" id="SSF52058">
    <property type="entry name" value="L domain-like"/>
    <property type="match status" value="1"/>
</dbReference>
<dbReference type="PANTHER" id="PTHR45712">
    <property type="entry name" value="AGAP008170-PA"/>
    <property type="match status" value="1"/>
</dbReference>
<comment type="caution">
    <text evidence="3">The sequence shown here is derived from an EMBL/GenBank/DDBJ whole genome shotgun (WGS) entry which is preliminary data.</text>
</comment>
<dbReference type="InterPro" id="IPR003591">
    <property type="entry name" value="Leu-rich_rpt_typical-subtyp"/>
</dbReference>
<evidence type="ECO:0000313" key="4">
    <source>
        <dbReference type="Proteomes" id="UP001148018"/>
    </source>
</evidence>
<keyword evidence="4" id="KW-1185">Reference proteome</keyword>
<keyword evidence="2" id="KW-0677">Repeat</keyword>
<dbReference type="EMBL" id="JANIIK010000115">
    <property type="protein sequence ID" value="KAJ3589240.1"/>
    <property type="molecule type" value="Genomic_DNA"/>
</dbReference>
<reference evidence="3" key="1">
    <citation type="submission" date="2022-07" db="EMBL/GenBank/DDBJ databases">
        <title>Chromosome-level genome of Muraenolepis orangiensis.</title>
        <authorList>
            <person name="Kim J."/>
        </authorList>
    </citation>
    <scope>NUCLEOTIDE SEQUENCE</scope>
    <source>
        <strain evidence="3">KU_S4_2022</strain>
        <tissue evidence="3">Muscle</tissue>
    </source>
</reference>
<dbReference type="InterPro" id="IPR026103">
    <property type="entry name" value="HARBI1_animal"/>
</dbReference>
<dbReference type="OrthoDB" id="2415966at2759"/>
<organism evidence="3 4">
    <name type="scientific">Muraenolepis orangiensis</name>
    <name type="common">Patagonian moray cod</name>
    <dbReference type="NCBI Taxonomy" id="630683"/>
    <lineage>
        <taxon>Eukaryota</taxon>
        <taxon>Metazoa</taxon>
        <taxon>Chordata</taxon>
        <taxon>Craniata</taxon>
        <taxon>Vertebrata</taxon>
        <taxon>Euteleostomi</taxon>
        <taxon>Actinopterygii</taxon>
        <taxon>Neopterygii</taxon>
        <taxon>Teleostei</taxon>
        <taxon>Neoteleostei</taxon>
        <taxon>Acanthomorphata</taxon>
        <taxon>Zeiogadaria</taxon>
        <taxon>Gadariae</taxon>
        <taxon>Gadiformes</taxon>
        <taxon>Muraenolepidoidei</taxon>
        <taxon>Muraenolepididae</taxon>
        <taxon>Muraenolepis</taxon>
    </lineage>
</organism>
<gene>
    <name evidence="3" type="ORF">NHX12_010086</name>
</gene>
<evidence type="ECO:0000313" key="3">
    <source>
        <dbReference type="EMBL" id="KAJ3589240.1"/>
    </source>
</evidence>
<dbReference type="Pfam" id="PF13855">
    <property type="entry name" value="LRR_8"/>
    <property type="match status" value="1"/>
</dbReference>
<dbReference type="InterPro" id="IPR001611">
    <property type="entry name" value="Leu-rich_rpt"/>
</dbReference>
<evidence type="ECO:0000256" key="2">
    <source>
        <dbReference type="ARBA" id="ARBA00022737"/>
    </source>
</evidence>
<dbReference type="AlphaFoldDB" id="A0A9Q0I8J5"/>
<proteinExistence type="predicted"/>
<dbReference type="FunFam" id="3.80.10.10:FF:000732">
    <property type="entry name" value="GD11101"/>
    <property type="match status" value="1"/>
</dbReference>
<protein>
    <submittedName>
        <fullName evidence="3">Uncharacterized protein</fullName>
    </submittedName>
</protein>
<dbReference type="PANTHER" id="PTHR45712:SF22">
    <property type="entry name" value="INSULIN-LIKE GROWTH FACTOR-BINDING PROTEIN COMPLEX ACID LABILE SUBUNIT"/>
    <property type="match status" value="1"/>
</dbReference>
<name>A0A9Q0I8J5_9TELE</name>
<accession>A0A9Q0I8J5</accession>
<dbReference type="InterPro" id="IPR032675">
    <property type="entry name" value="LRR_dom_sf"/>
</dbReference>
<dbReference type="InterPro" id="IPR050333">
    <property type="entry name" value="SLRP"/>
</dbReference>
<sequence>MSEAALLRKFRLPRQEILQLLNLVGPTLARQTRRSYPLSPEIQLLAALHFYAVGSFLEVVGDGYGLSKTSVWRCVEAVTNCLLGHAKDYIHLPSTRQEIMEVHQGFHAIADIPRVIGLVDGTLIPIANPSVLDQAFISRDNSGWADLFGRTQQNAGPLEVGLLEECFLQEYPESCYCIQTEVDCVEVNLSSVPRLSPNVTLLSLKSNTIHVLPDYVFSEYSSMERLFLQNNGLHTISKHAFSGLHNLKKLVLDHNPLRSVSQDTFTGLQSLMFLDLVENQIQVLNYSILKTCSKLEVL</sequence>
<dbReference type="Proteomes" id="UP001148018">
    <property type="component" value="Unassembled WGS sequence"/>
</dbReference>
<dbReference type="Gene3D" id="3.80.10.10">
    <property type="entry name" value="Ribonuclease Inhibitor"/>
    <property type="match status" value="1"/>
</dbReference>
<evidence type="ECO:0000256" key="1">
    <source>
        <dbReference type="ARBA" id="ARBA00022614"/>
    </source>
</evidence>
<dbReference type="SMART" id="SM00369">
    <property type="entry name" value="LRR_TYP"/>
    <property type="match status" value="4"/>
</dbReference>
<keyword evidence="1" id="KW-0433">Leucine-rich repeat</keyword>